<evidence type="ECO:0000313" key="2">
    <source>
        <dbReference type="Proteomes" id="UP000494170"/>
    </source>
</evidence>
<evidence type="ECO:0000313" key="1">
    <source>
        <dbReference type="EMBL" id="VWB72634.1"/>
    </source>
</evidence>
<dbReference type="AlphaFoldDB" id="A0A6P2LQB4"/>
<gene>
    <name evidence="1" type="ORF">BLA6863_03417</name>
</gene>
<dbReference type="Proteomes" id="UP000494170">
    <property type="component" value="Unassembled WGS sequence"/>
</dbReference>
<sequence length="45" mass="4615">MFAGSVATVGRIESIQPLGASVDAGARLTVQAGDKVNLEVDMIAR</sequence>
<organism evidence="1 2">
    <name type="scientific">Burkholderia lata (strain ATCC 17760 / DSM 23089 / LMG 22485 / NCIMB 9086 / R18194 / 383)</name>
    <dbReference type="NCBI Taxonomy" id="482957"/>
    <lineage>
        <taxon>Bacteria</taxon>
        <taxon>Pseudomonadati</taxon>
        <taxon>Pseudomonadota</taxon>
        <taxon>Betaproteobacteria</taxon>
        <taxon>Burkholderiales</taxon>
        <taxon>Burkholderiaceae</taxon>
        <taxon>Burkholderia</taxon>
        <taxon>Burkholderia cepacia complex</taxon>
    </lineage>
</organism>
<protein>
    <submittedName>
        <fullName evidence="1">Riboflavin synthase subunit alpha</fullName>
    </submittedName>
</protein>
<accession>A0A6P2LQB4</accession>
<dbReference type="EMBL" id="CABVPY010000019">
    <property type="protein sequence ID" value="VWB72634.1"/>
    <property type="molecule type" value="Genomic_DNA"/>
</dbReference>
<proteinExistence type="predicted"/>
<reference evidence="1 2" key="1">
    <citation type="submission" date="2019-09" db="EMBL/GenBank/DDBJ databases">
        <authorList>
            <person name="Depoorter E."/>
        </authorList>
    </citation>
    <scope>NUCLEOTIDE SEQUENCE [LARGE SCALE GENOMIC DNA]</scope>
    <source>
        <strain evidence="1">LMG 6863</strain>
    </source>
</reference>
<name>A0A6P2LQB4_BURL3</name>